<dbReference type="EMBL" id="FNHS01000012">
    <property type="protein sequence ID" value="SDN92269.1"/>
    <property type="molecule type" value="Genomic_DNA"/>
</dbReference>
<reference evidence="3" key="1">
    <citation type="submission" date="2016-10" db="EMBL/GenBank/DDBJ databases">
        <authorList>
            <person name="Varghese N."/>
            <person name="Submissions S."/>
        </authorList>
    </citation>
    <scope>NUCLEOTIDE SEQUENCE [LARGE SCALE GENOMIC DNA]</scope>
    <source>
        <strain evidence="3">BL47</strain>
    </source>
</reference>
<dbReference type="STRING" id="582672.SAMN05216360_112205"/>
<keyword evidence="3" id="KW-1185">Reference proteome</keyword>
<sequence>MSLRRSILLFGPTAVIALGLGLHDWPVDGGRATSFANRALDAYGLALSVQGPASLTLLPTPRLTLDRVRARSAADGPALVDEARLVIDLDLFGLLAGRAEVGGLRLAGGRLSANVADWRGPFARLAERVRSGATAWPRRITVSGAQTAQDSAARDIDLDLARPFWGASAEGGARLIWRGVPTRITLAHLRPTDLALGRRSPFTAEATWPGGSVAIDGTVETAGSGATLPVLAGQMRVETRSLPESLSWIGSEAPLAPLAGAFSVAGSFETADRSISWPRLRIGIGQNVLEGAGAVTLGPGDAPRMSAQATLAADTLDLAPLVGDAARLFGGDPQPLALAPFTRGDLDLRLSATTGRIGPVALQDLAASILVRDGGLEIAVNRARVEDGTVKARVTLGCREGDPDETEMRLQGSLDRVDLGSLLGEFGGARWLVGPVQGQFALESSARDSAGLIAHLGGRAALTVAGGAITGLDLVDVVHRNGAVAPGALARRNGRTAIERAAVVLRFADGIGEITEAGLLGPGVGAAVRGRVSVSERRLDLRGDLALRSPADAPRGLLFEVSGPWSAPTIQTATHVEAPEPVVRDGEAASHEAFGLPAAQGLPMNARAYAP</sequence>
<dbReference type="AlphaFoldDB" id="A0A1H0FCS4"/>
<dbReference type="GO" id="GO:0005886">
    <property type="term" value="C:plasma membrane"/>
    <property type="evidence" value="ECO:0007669"/>
    <property type="project" value="TreeGrafter"/>
</dbReference>
<organism evidence="2 3">
    <name type="scientific">Methylobacterium phyllostachyos</name>
    <dbReference type="NCBI Taxonomy" id="582672"/>
    <lineage>
        <taxon>Bacteria</taxon>
        <taxon>Pseudomonadati</taxon>
        <taxon>Pseudomonadota</taxon>
        <taxon>Alphaproteobacteria</taxon>
        <taxon>Hyphomicrobiales</taxon>
        <taxon>Methylobacteriaceae</taxon>
        <taxon>Methylobacterium</taxon>
    </lineage>
</organism>
<accession>A0A1H0FCS4</accession>
<evidence type="ECO:0000313" key="3">
    <source>
        <dbReference type="Proteomes" id="UP000198704"/>
    </source>
</evidence>
<proteinExistence type="predicted"/>
<protein>
    <submittedName>
        <fullName evidence="2">AsmA protein</fullName>
    </submittedName>
</protein>
<dbReference type="PANTHER" id="PTHR30441">
    <property type="entry name" value="DUF748 DOMAIN-CONTAINING PROTEIN"/>
    <property type="match status" value="1"/>
</dbReference>
<dbReference type="RefSeq" id="WP_091718932.1">
    <property type="nucleotide sequence ID" value="NZ_FNHS01000012.1"/>
</dbReference>
<dbReference type="GO" id="GO:0090313">
    <property type="term" value="P:regulation of protein targeting to membrane"/>
    <property type="evidence" value="ECO:0007669"/>
    <property type="project" value="TreeGrafter"/>
</dbReference>
<dbReference type="PANTHER" id="PTHR30441:SF4">
    <property type="entry name" value="PROTEIN ASMA"/>
    <property type="match status" value="1"/>
</dbReference>
<dbReference type="InterPro" id="IPR052894">
    <property type="entry name" value="AsmA-related"/>
</dbReference>
<dbReference type="InterPro" id="IPR007844">
    <property type="entry name" value="AsmA"/>
</dbReference>
<name>A0A1H0FCS4_9HYPH</name>
<gene>
    <name evidence="2" type="ORF">SAMN05216360_112205</name>
</gene>
<evidence type="ECO:0000259" key="1">
    <source>
        <dbReference type="Pfam" id="PF05170"/>
    </source>
</evidence>
<dbReference type="Proteomes" id="UP000198704">
    <property type="component" value="Unassembled WGS sequence"/>
</dbReference>
<evidence type="ECO:0000313" key="2">
    <source>
        <dbReference type="EMBL" id="SDN92269.1"/>
    </source>
</evidence>
<dbReference type="Pfam" id="PF05170">
    <property type="entry name" value="AsmA"/>
    <property type="match status" value="1"/>
</dbReference>
<dbReference type="OrthoDB" id="8003028at2"/>
<feature type="domain" description="AsmA" evidence="1">
    <location>
        <begin position="345"/>
        <end position="513"/>
    </location>
</feature>